<dbReference type="GO" id="GO:0008395">
    <property type="term" value="F:steroid hydroxylase activity"/>
    <property type="evidence" value="ECO:0007669"/>
    <property type="project" value="TreeGrafter"/>
</dbReference>
<dbReference type="Proteomes" id="UP000184440">
    <property type="component" value="Unassembled WGS sequence"/>
</dbReference>
<accession>A0A1M7Q1X7</accession>
<dbReference type="OrthoDB" id="3215747at2"/>
<dbReference type="GO" id="GO:0006707">
    <property type="term" value="P:cholesterol catabolic process"/>
    <property type="evidence" value="ECO:0007669"/>
    <property type="project" value="TreeGrafter"/>
</dbReference>
<evidence type="ECO:0000256" key="5">
    <source>
        <dbReference type="ARBA" id="ARBA00023004"/>
    </source>
</evidence>
<keyword evidence="4 7" id="KW-0560">Oxidoreductase</keyword>
<dbReference type="AlphaFoldDB" id="A0A1M7Q1X7"/>
<name>A0A1M7Q1X7_9ACTN</name>
<dbReference type="InterPro" id="IPR002397">
    <property type="entry name" value="Cyt_P450_B"/>
</dbReference>
<evidence type="ECO:0000256" key="3">
    <source>
        <dbReference type="ARBA" id="ARBA00022723"/>
    </source>
</evidence>
<dbReference type="RefSeq" id="WP_073257423.1">
    <property type="nucleotide sequence ID" value="NZ_FRCS01000004.1"/>
</dbReference>
<dbReference type="STRING" id="134849.SAMN05443668_10443"/>
<evidence type="ECO:0000256" key="6">
    <source>
        <dbReference type="ARBA" id="ARBA00023033"/>
    </source>
</evidence>
<dbReference type="FunFam" id="1.10.630.10:FF:000018">
    <property type="entry name" value="Cytochrome P450 monooxygenase"/>
    <property type="match status" value="1"/>
</dbReference>
<dbReference type="EMBL" id="FRCS01000004">
    <property type="protein sequence ID" value="SHN24185.1"/>
    <property type="molecule type" value="Genomic_DNA"/>
</dbReference>
<dbReference type="GO" id="GO:0036199">
    <property type="term" value="F:cholest-4-en-3-one 26-monooxygenase activity"/>
    <property type="evidence" value="ECO:0007669"/>
    <property type="project" value="TreeGrafter"/>
</dbReference>
<dbReference type="InterPro" id="IPR001128">
    <property type="entry name" value="Cyt_P450"/>
</dbReference>
<dbReference type="Gene3D" id="1.10.630.10">
    <property type="entry name" value="Cytochrome P450"/>
    <property type="match status" value="1"/>
</dbReference>
<dbReference type="PROSITE" id="PS00086">
    <property type="entry name" value="CYTOCHROME_P450"/>
    <property type="match status" value="1"/>
</dbReference>
<evidence type="ECO:0000313" key="9">
    <source>
        <dbReference type="Proteomes" id="UP000184440"/>
    </source>
</evidence>
<keyword evidence="3 7" id="KW-0479">Metal-binding</keyword>
<dbReference type="Pfam" id="PF00067">
    <property type="entry name" value="p450"/>
    <property type="match status" value="1"/>
</dbReference>
<dbReference type="PRINTS" id="PR00385">
    <property type="entry name" value="P450"/>
</dbReference>
<protein>
    <submittedName>
        <fullName evidence="8">Cytochrome P450</fullName>
    </submittedName>
</protein>
<evidence type="ECO:0000256" key="1">
    <source>
        <dbReference type="ARBA" id="ARBA00010617"/>
    </source>
</evidence>
<evidence type="ECO:0000256" key="4">
    <source>
        <dbReference type="ARBA" id="ARBA00023002"/>
    </source>
</evidence>
<dbReference type="PANTHER" id="PTHR46696:SF4">
    <property type="entry name" value="BIOTIN BIOSYNTHESIS CYTOCHROME P450"/>
    <property type="match status" value="1"/>
</dbReference>
<keyword evidence="5 7" id="KW-0408">Iron</keyword>
<proteinExistence type="inferred from homology"/>
<dbReference type="PRINTS" id="PR00359">
    <property type="entry name" value="BP450"/>
</dbReference>
<sequence length="407" mass="45922">MATATPAAEVRYDPYDVDIDDNPYPTWKRLRDQAPLYRNEEHDFFALSRWDDVKPALADWKTYRSGRGTVLEIIRADVEIPPGILLFEDPPLHDAHRALLSRVFTPRRMLDLEPLVREYCTSALDALVERDEFDIVGEFGIEIPLRTMGFLFGIPHADQLAYRRRTDDALATDGTPISFDQSSFDEVLGALADYVDWRSDNPGDDLMTELLNAQVDQPDGTRRPLTREEVITYASMVAGAGNETATRLIGFTMQLLAQHPGQRRLLVDNPSLIPNAIEEILRLEAPSPVQARYVQRDVEVHGTTVPEGSTMLLLNGAANRDERHFSRPDTFDVHRAEGPHISFGYGLHFCLGAALARLEGRVALEEILRRWRGWDVDTDRGAMAHTASVRGWGYLPVRPHRTTEGAR</sequence>
<comment type="similarity">
    <text evidence="1 7">Belongs to the cytochrome P450 family.</text>
</comment>
<dbReference type="InterPro" id="IPR036396">
    <property type="entry name" value="Cyt_P450_sf"/>
</dbReference>
<reference evidence="8 9" key="1">
    <citation type="submission" date="2016-11" db="EMBL/GenBank/DDBJ databases">
        <authorList>
            <person name="Jaros S."/>
            <person name="Januszkiewicz K."/>
            <person name="Wedrychowicz H."/>
        </authorList>
    </citation>
    <scope>NUCLEOTIDE SEQUENCE [LARGE SCALE GENOMIC DNA]</scope>
    <source>
        <strain evidence="8 9">DSM 46144</strain>
    </source>
</reference>
<dbReference type="PANTHER" id="PTHR46696">
    <property type="entry name" value="P450, PUTATIVE (EUROFUNG)-RELATED"/>
    <property type="match status" value="1"/>
</dbReference>
<evidence type="ECO:0000256" key="2">
    <source>
        <dbReference type="ARBA" id="ARBA00022617"/>
    </source>
</evidence>
<evidence type="ECO:0000256" key="7">
    <source>
        <dbReference type="RuleBase" id="RU000461"/>
    </source>
</evidence>
<keyword evidence="2 7" id="KW-0349">Heme</keyword>
<dbReference type="SUPFAM" id="SSF48264">
    <property type="entry name" value="Cytochrome P450"/>
    <property type="match status" value="1"/>
</dbReference>
<keyword evidence="6 7" id="KW-0503">Monooxygenase</keyword>
<organism evidence="8 9">
    <name type="scientific">Cryptosporangium aurantiacum</name>
    <dbReference type="NCBI Taxonomy" id="134849"/>
    <lineage>
        <taxon>Bacteria</taxon>
        <taxon>Bacillati</taxon>
        <taxon>Actinomycetota</taxon>
        <taxon>Actinomycetes</taxon>
        <taxon>Cryptosporangiales</taxon>
        <taxon>Cryptosporangiaceae</taxon>
        <taxon>Cryptosporangium</taxon>
    </lineage>
</organism>
<evidence type="ECO:0000313" key="8">
    <source>
        <dbReference type="EMBL" id="SHN24185.1"/>
    </source>
</evidence>
<gene>
    <name evidence="8" type="ORF">SAMN05443668_10443</name>
</gene>
<dbReference type="GO" id="GO:0020037">
    <property type="term" value="F:heme binding"/>
    <property type="evidence" value="ECO:0007669"/>
    <property type="project" value="InterPro"/>
</dbReference>
<dbReference type="InterPro" id="IPR017972">
    <property type="entry name" value="Cyt_P450_CS"/>
</dbReference>
<dbReference type="GO" id="GO:0005506">
    <property type="term" value="F:iron ion binding"/>
    <property type="evidence" value="ECO:0007669"/>
    <property type="project" value="InterPro"/>
</dbReference>
<keyword evidence="9" id="KW-1185">Reference proteome</keyword>